<dbReference type="InterPro" id="IPR051320">
    <property type="entry name" value="Viral_Replic_Matur_Polypro"/>
</dbReference>
<feature type="domain" description="Reverse transcriptase/retrotransposon-derived protein RNase H-like" evidence="1">
    <location>
        <begin position="22"/>
        <end position="94"/>
    </location>
</feature>
<proteinExistence type="predicted"/>
<protein>
    <submittedName>
        <fullName evidence="2">RTL1</fullName>
    </submittedName>
</protein>
<dbReference type="VEuPathDB" id="MicrosporidiaDB:A0H76_1799"/>
<evidence type="ECO:0000259" key="1">
    <source>
        <dbReference type="Pfam" id="PF17919"/>
    </source>
</evidence>
<accession>A0A1X0QB54</accession>
<reference evidence="2 3" key="1">
    <citation type="journal article" date="2017" name="Environ. Microbiol.">
        <title>Decay of the glycolytic pathway and adaptation to intranuclear parasitism within Enterocytozoonidae microsporidia.</title>
        <authorList>
            <person name="Wiredu Boakye D."/>
            <person name="Jaroenlak P."/>
            <person name="Prachumwat A."/>
            <person name="Williams T.A."/>
            <person name="Bateman K.S."/>
            <person name="Itsathitphaisarn O."/>
            <person name="Sritunyalucksana K."/>
            <person name="Paszkiewicz K.H."/>
            <person name="Moore K.A."/>
            <person name="Stentiford G.D."/>
            <person name="Williams B.A."/>
        </authorList>
    </citation>
    <scope>NUCLEOTIDE SEQUENCE [LARGE SCALE GENOMIC DNA]</scope>
    <source>
        <strain evidence="2 3">GB1</strain>
    </source>
</reference>
<dbReference type="AlphaFoldDB" id="A0A1X0QB54"/>
<dbReference type="VEuPathDB" id="MicrosporidiaDB:HERIO_1089"/>
<dbReference type="EMBL" id="LVKB01000047">
    <property type="protein sequence ID" value="ORD97006.1"/>
    <property type="molecule type" value="Genomic_DNA"/>
</dbReference>
<name>A0A1X0QB54_9MICR</name>
<dbReference type="Proteomes" id="UP000192356">
    <property type="component" value="Unassembled WGS sequence"/>
</dbReference>
<gene>
    <name evidence="2" type="primary">RTL1</name>
    <name evidence="2" type="ORF">HERIO_1089</name>
</gene>
<organism evidence="2 3">
    <name type="scientific">Hepatospora eriocheir</name>
    <dbReference type="NCBI Taxonomy" id="1081669"/>
    <lineage>
        <taxon>Eukaryota</taxon>
        <taxon>Fungi</taxon>
        <taxon>Fungi incertae sedis</taxon>
        <taxon>Microsporidia</taxon>
        <taxon>Hepatosporidae</taxon>
        <taxon>Hepatospora</taxon>
    </lineage>
</organism>
<dbReference type="InterPro" id="IPR043502">
    <property type="entry name" value="DNA/RNA_pol_sf"/>
</dbReference>
<dbReference type="Pfam" id="PF17919">
    <property type="entry name" value="RT_RNaseH_2"/>
    <property type="match status" value="1"/>
</dbReference>
<dbReference type="SUPFAM" id="SSF56672">
    <property type="entry name" value="DNA/RNA polymerases"/>
    <property type="match status" value="1"/>
</dbReference>
<dbReference type="PANTHER" id="PTHR33064:SF37">
    <property type="entry name" value="RIBONUCLEASE H"/>
    <property type="match status" value="1"/>
</dbReference>
<keyword evidence="3" id="KW-1185">Reference proteome</keyword>
<sequence>MHFSDKISTITDKLKGSKKFVWSREDTDIIESIIKDIEKQTLLYHPNYSMPFELRTDASNVAISAILTQDNKLVGIYSKKLSESELKYSTVEKEF</sequence>
<dbReference type="InterPro" id="IPR041577">
    <property type="entry name" value="RT_RNaseH_2"/>
</dbReference>
<evidence type="ECO:0000313" key="3">
    <source>
        <dbReference type="Proteomes" id="UP000192356"/>
    </source>
</evidence>
<comment type="caution">
    <text evidence="2">The sequence shown here is derived from an EMBL/GenBank/DDBJ whole genome shotgun (WGS) entry which is preliminary data.</text>
</comment>
<dbReference type="PANTHER" id="PTHR33064">
    <property type="entry name" value="POL PROTEIN"/>
    <property type="match status" value="1"/>
</dbReference>
<dbReference type="OrthoDB" id="3018369at2759"/>
<evidence type="ECO:0000313" key="2">
    <source>
        <dbReference type="EMBL" id="ORD97006.1"/>
    </source>
</evidence>